<dbReference type="InterPro" id="IPR017903">
    <property type="entry name" value="COS_domain"/>
</dbReference>
<dbReference type="GeneID" id="100169919"/>
<dbReference type="PROSITE" id="PS50089">
    <property type="entry name" value="ZF_RING_2"/>
    <property type="match status" value="1"/>
</dbReference>
<accession>F6TSA8</accession>
<dbReference type="CDD" id="cd16577">
    <property type="entry name" value="RING-HC_MuRF_C-II"/>
    <property type="match status" value="1"/>
</dbReference>
<evidence type="ECO:0000259" key="10">
    <source>
        <dbReference type="PROSITE" id="PS51262"/>
    </source>
</evidence>
<dbReference type="Pfam" id="PF00643">
    <property type="entry name" value="zf-B_box"/>
    <property type="match status" value="1"/>
</dbReference>
<dbReference type="SMART" id="SM00184">
    <property type="entry name" value="RING"/>
    <property type="match status" value="1"/>
</dbReference>
<evidence type="ECO:0000259" key="9">
    <source>
        <dbReference type="PROSITE" id="PS50119"/>
    </source>
</evidence>
<evidence type="ECO:0000259" key="8">
    <source>
        <dbReference type="PROSITE" id="PS50089"/>
    </source>
</evidence>
<evidence type="ECO:0000256" key="7">
    <source>
        <dbReference type="SAM" id="MobiDB-lite"/>
    </source>
</evidence>
<dbReference type="OrthoDB" id="5351233at2759"/>
<dbReference type="GO" id="GO:0045087">
    <property type="term" value="P:innate immune response"/>
    <property type="evidence" value="ECO:0000318"/>
    <property type="project" value="GO_Central"/>
</dbReference>
<gene>
    <name evidence="11" type="primary">Ci-ZF(Bbox/RING)-6</name>
    <name evidence="12" type="synonym">zf(bbox/ring)-6</name>
</gene>
<dbReference type="InterPro" id="IPR050143">
    <property type="entry name" value="TRIM/RBCC"/>
</dbReference>
<feature type="compositionally biased region" description="Polar residues" evidence="7">
    <location>
        <begin position="341"/>
        <end position="350"/>
    </location>
</feature>
<evidence type="ECO:0000256" key="2">
    <source>
        <dbReference type="ARBA" id="ARBA00022723"/>
    </source>
</evidence>
<accession>A0A1W2VPV4</accession>
<dbReference type="Ensembl" id="ENSCINT00000000117.3">
    <property type="protein sequence ID" value="ENSCINP00000000117.3"/>
    <property type="gene ID" value="ENSCING00000000079.3"/>
</dbReference>
<evidence type="ECO:0000256" key="3">
    <source>
        <dbReference type="ARBA" id="ARBA00022771"/>
    </source>
</evidence>
<dbReference type="PANTHER" id="PTHR24103">
    <property type="entry name" value="E3 UBIQUITIN-PROTEIN LIGASE TRIM"/>
    <property type="match status" value="1"/>
</dbReference>
<dbReference type="OMA" id="AIFLQVC"/>
<dbReference type="HOGENOM" id="CLU_013137_5_1_1"/>
<dbReference type="InterPro" id="IPR000315">
    <property type="entry name" value="Znf_B-box"/>
</dbReference>
<feature type="compositionally biased region" description="Polar residues" evidence="7">
    <location>
        <begin position="372"/>
        <end position="396"/>
    </location>
</feature>
<comment type="subcellular location">
    <subcellularLocation>
        <location evidence="1">Cytoplasm</location>
        <location evidence="1">Myofibril</location>
        <location evidence="1">Sarcomere</location>
        <location evidence="1">Z line</location>
    </subcellularLocation>
</comment>
<feature type="compositionally biased region" description="Acidic residues" evidence="7">
    <location>
        <begin position="351"/>
        <end position="370"/>
    </location>
</feature>
<accession>Q1RLB1</accession>
<dbReference type="Proteomes" id="UP000008144">
    <property type="component" value="Unassembled WGS sequence"/>
</dbReference>
<reference evidence="12" key="3">
    <citation type="submission" date="2025-05" db="UniProtKB">
        <authorList>
            <consortium name="Ensembl"/>
        </authorList>
    </citation>
    <scope>IDENTIFICATION</scope>
</reference>
<dbReference type="KEGG" id="cin:100169919"/>
<feature type="compositionally biased region" description="Low complexity" evidence="7">
    <location>
        <begin position="397"/>
        <end position="417"/>
    </location>
</feature>
<keyword evidence="4" id="KW-0862">Zinc</keyword>
<dbReference type="PROSITE" id="PS51262">
    <property type="entry name" value="COS"/>
    <property type="match status" value="1"/>
</dbReference>
<dbReference type="CDD" id="cd19788">
    <property type="entry name" value="Bbox2_MuRF"/>
    <property type="match status" value="1"/>
</dbReference>
<keyword evidence="3 6" id="KW-0863">Zinc-finger</keyword>
<dbReference type="SUPFAM" id="SSF57850">
    <property type="entry name" value="RING/U-box"/>
    <property type="match status" value="1"/>
</dbReference>
<evidence type="ECO:0000256" key="1">
    <source>
        <dbReference type="ARBA" id="ARBA00004216"/>
    </source>
</evidence>
<dbReference type="PROSITE" id="PS00518">
    <property type="entry name" value="ZF_RING_1"/>
    <property type="match status" value="1"/>
</dbReference>
<dbReference type="InterPro" id="IPR017907">
    <property type="entry name" value="Znf_RING_CS"/>
</dbReference>
<evidence type="ECO:0000313" key="13">
    <source>
        <dbReference type="Proteomes" id="UP000008144"/>
    </source>
</evidence>
<reference evidence="11" key="2">
    <citation type="journal article" date="2006" name="Dev. Biol.">
        <title>Systematic analysis of embryonic expression profiles of zinc finger genes in Ciona intestinalis.</title>
        <authorList>
            <person name="Miwata K."/>
            <person name="Chiba T."/>
            <person name="Horii R."/>
            <person name="Yamada L."/>
            <person name="Kubo A."/>
            <person name="Miyamura D."/>
            <person name="Satoh N."/>
            <person name="Satou Y."/>
        </authorList>
    </citation>
    <scope>NUCLEOTIDE SEQUENCE</scope>
</reference>
<dbReference type="Gene3D" id="1.20.5.170">
    <property type="match status" value="1"/>
</dbReference>
<evidence type="ECO:0000256" key="4">
    <source>
        <dbReference type="ARBA" id="ARBA00022833"/>
    </source>
</evidence>
<dbReference type="Gene3D" id="3.30.40.10">
    <property type="entry name" value="Zinc/RING finger domain, C3HC4 (zinc finger)"/>
    <property type="match status" value="1"/>
</dbReference>
<evidence type="ECO:0000256" key="6">
    <source>
        <dbReference type="PROSITE-ProRule" id="PRU00024"/>
    </source>
</evidence>
<dbReference type="Pfam" id="PF13445">
    <property type="entry name" value="zf-RING_UBOX"/>
    <property type="match status" value="1"/>
</dbReference>
<feature type="compositionally biased region" description="Basic and acidic residues" evidence="7">
    <location>
        <begin position="418"/>
        <end position="431"/>
    </location>
</feature>
<dbReference type="RefSeq" id="NP_001122372.1">
    <property type="nucleotide sequence ID" value="NM_001128900.1"/>
</dbReference>
<dbReference type="GeneTree" id="ENSGT00940000154004"/>
<dbReference type="CTD" id="100169919"/>
<dbReference type="SUPFAM" id="SSF57845">
    <property type="entry name" value="B-box zinc-binding domain"/>
    <property type="match status" value="1"/>
</dbReference>
<dbReference type="GO" id="GO:0030018">
    <property type="term" value="C:Z disc"/>
    <property type="evidence" value="ECO:0007669"/>
    <property type="project" value="UniProtKB-SubCell"/>
</dbReference>
<dbReference type="SMART" id="SM00336">
    <property type="entry name" value="BBOX"/>
    <property type="match status" value="1"/>
</dbReference>
<evidence type="ECO:0000313" key="11">
    <source>
        <dbReference type="EMBL" id="FAA00154.1"/>
    </source>
</evidence>
<organism evidence="11">
    <name type="scientific">Ciona intestinalis</name>
    <name type="common">Transparent sea squirt</name>
    <name type="synonym">Ascidia intestinalis</name>
    <dbReference type="NCBI Taxonomy" id="7719"/>
    <lineage>
        <taxon>Eukaryota</taxon>
        <taxon>Metazoa</taxon>
        <taxon>Chordata</taxon>
        <taxon>Tunicata</taxon>
        <taxon>Ascidiacea</taxon>
        <taxon>Phlebobranchia</taxon>
        <taxon>Cionidae</taxon>
        <taxon>Ciona</taxon>
    </lineage>
</organism>
<sequence length="431" mass="48039">MDALRLMGGAAGPNPEEIERLLMCPICLEIYTKPVVILPCQHNLCRKCANDVFQNRGTPMGSGGRFRCPTCRYEVVLDRHGVYGLQRNLLVENIIDMYQTEGRKPTFKTSEVVMCDQHEEEKVNIYCVTCQKPTCSLCKVFGDHQTCNVSPMEKIYKEQKSEISDSIALLVAGNDRLQAIISQTEELGKMAECNGRKVKSDLCAAFDKLYAVLEQRKTDMMNRITSDVQERSQVIKEMLKSYGLQLESASKLMEASLALVEERSVPVFLTQARETINKIKATSRDSEVRKPPFKIQDMDEFTVDFNNHETALYKLDFSALQVCDATTNDNNETNDDETANQSEGATSNTADNDDDSEEEYDVTVEDDVGDSDATSVTSRSDVGSSYSGARSNNEATGRSQSPSSSRNNGSSSGATESSEARRPLEERSSWW</sequence>
<evidence type="ECO:0000256" key="5">
    <source>
        <dbReference type="ARBA" id="ARBA00023054"/>
    </source>
</evidence>
<keyword evidence="2" id="KW-0479">Metal-binding</keyword>
<feature type="domain" description="COS" evidence="10">
    <location>
        <begin position="260"/>
        <end position="318"/>
    </location>
</feature>
<dbReference type="GO" id="GO:0008270">
    <property type="term" value="F:zinc ion binding"/>
    <property type="evidence" value="ECO:0007669"/>
    <property type="project" value="UniProtKB-KW"/>
</dbReference>
<dbReference type="STRING" id="7719.ENSCINP00000000117"/>
<dbReference type="EMBL" id="BR000123">
    <property type="protein sequence ID" value="FAA00154.1"/>
    <property type="molecule type" value="mRNA"/>
</dbReference>
<proteinExistence type="evidence at transcript level"/>
<keyword evidence="13" id="KW-1185">Reference proteome</keyword>
<evidence type="ECO:0000313" key="12">
    <source>
        <dbReference type="Ensembl" id="ENSCINP00000000117.3"/>
    </source>
</evidence>
<dbReference type="AlphaFoldDB" id="Q1RLB1"/>
<dbReference type="InterPro" id="IPR013083">
    <property type="entry name" value="Znf_RING/FYVE/PHD"/>
</dbReference>
<feature type="domain" description="RING-type" evidence="8">
    <location>
        <begin position="24"/>
        <end position="72"/>
    </location>
</feature>
<feature type="domain" description="B box-type" evidence="9">
    <location>
        <begin position="110"/>
        <end position="152"/>
    </location>
</feature>
<dbReference type="InterPro" id="IPR001841">
    <property type="entry name" value="Znf_RING"/>
</dbReference>
<protein>
    <submittedName>
        <fullName evidence="11 12">Zinc finger protein</fullName>
    </submittedName>
</protein>
<dbReference type="Gene3D" id="3.30.160.60">
    <property type="entry name" value="Classic Zinc Finger"/>
    <property type="match status" value="1"/>
</dbReference>
<dbReference type="PROSITE" id="PS50119">
    <property type="entry name" value="ZF_BBOX"/>
    <property type="match status" value="1"/>
</dbReference>
<name>Q1RLB1_CIOIN</name>
<dbReference type="InterPro" id="IPR027370">
    <property type="entry name" value="Znf-RING_euk"/>
</dbReference>
<keyword evidence="5" id="KW-0175">Coiled coil</keyword>
<feature type="region of interest" description="Disordered" evidence="7">
    <location>
        <begin position="328"/>
        <end position="431"/>
    </location>
</feature>
<reference evidence="13" key="1">
    <citation type="journal article" date="2002" name="Science">
        <title>The draft genome of Ciona intestinalis: insights into chordate and vertebrate origins.</title>
        <authorList>
            <person name="Dehal P."/>
            <person name="Satou Y."/>
            <person name="Campbell R.K."/>
            <person name="Chapman J."/>
            <person name="Degnan B."/>
            <person name="De Tomaso A."/>
            <person name="Davidson B."/>
            <person name="Di Gregorio A."/>
            <person name="Gelpke M."/>
            <person name="Goodstein D.M."/>
            <person name="Harafuji N."/>
            <person name="Hastings K.E."/>
            <person name="Ho I."/>
            <person name="Hotta K."/>
            <person name="Huang W."/>
            <person name="Kawashima T."/>
            <person name="Lemaire P."/>
            <person name="Martinez D."/>
            <person name="Meinertzhagen I.A."/>
            <person name="Necula S."/>
            <person name="Nonaka M."/>
            <person name="Putnam N."/>
            <person name="Rash S."/>
            <person name="Saiga H."/>
            <person name="Satake M."/>
            <person name="Terry A."/>
            <person name="Yamada L."/>
            <person name="Wang H.G."/>
            <person name="Awazu S."/>
            <person name="Azumi K."/>
            <person name="Boore J."/>
            <person name="Branno M."/>
            <person name="Chin-Bow S."/>
            <person name="DeSantis R."/>
            <person name="Doyle S."/>
            <person name="Francino P."/>
            <person name="Keys D.N."/>
            <person name="Haga S."/>
            <person name="Hayashi H."/>
            <person name="Hino K."/>
            <person name="Imai K.S."/>
            <person name="Inaba K."/>
            <person name="Kano S."/>
            <person name="Kobayashi K."/>
            <person name="Kobayashi M."/>
            <person name="Lee B.I."/>
            <person name="Makabe K.W."/>
            <person name="Manohar C."/>
            <person name="Matassi G."/>
            <person name="Medina M."/>
            <person name="Mochizuki Y."/>
            <person name="Mount S."/>
            <person name="Morishita T."/>
            <person name="Miura S."/>
            <person name="Nakayama A."/>
            <person name="Nishizaka S."/>
            <person name="Nomoto H."/>
            <person name="Ohta F."/>
            <person name="Oishi K."/>
            <person name="Rigoutsos I."/>
            <person name="Sano M."/>
            <person name="Sasaki A."/>
            <person name="Sasakura Y."/>
            <person name="Shoguchi E."/>
            <person name="Shin-i T."/>
            <person name="Spagnuolo A."/>
            <person name="Stainier D."/>
            <person name="Suzuki M.M."/>
            <person name="Tassy O."/>
            <person name="Takatori N."/>
            <person name="Tokuoka M."/>
            <person name="Yagi K."/>
            <person name="Yoshizaki F."/>
            <person name="Wada S."/>
            <person name="Zhang C."/>
            <person name="Hyatt P.D."/>
            <person name="Larimer F."/>
            <person name="Detter C."/>
            <person name="Doggett N."/>
            <person name="Glavina T."/>
            <person name="Hawkins T."/>
            <person name="Richardson P."/>
            <person name="Lucas S."/>
            <person name="Kohara Y."/>
            <person name="Levine M."/>
            <person name="Satoh N."/>
            <person name="Rokhsar D.S."/>
        </authorList>
    </citation>
    <scope>NUCLEOTIDE SEQUENCE [LARGE SCALE GENOMIC DNA]</scope>
</reference>
<dbReference type="GO" id="GO:0061630">
    <property type="term" value="F:ubiquitin protein ligase activity"/>
    <property type="evidence" value="ECO:0000318"/>
    <property type="project" value="GO_Central"/>
</dbReference>
<dbReference type="GO" id="GO:0005737">
    <property type="term" value="C:cytoplasm"/>
    <property type="evidence" value="ECO:0000318"/>
    <property type="project" value="GO_Central"/>
</dbReference>